<feature type="active site" description="GMP-histidine intermediate" evidence="15">
    <location>
        <position position="56"/>
    </location>
</feature>
<dbReference type="UniPathway" id="UPA00148">
    <property type="reaction ID" value="UER00236"/>
</dbReference>
<gene>
    <name evidence="17" type="ORF">CWS72_25245</name>
</gene>
<feature type="binding site" evidence="16">
    <location>
        <begin position="40"/>
        <end position="42"/>
    </location>
    <ligand>
        <name>GTP</name>
        <dbReference type="ChEBI" id="CHEBI:37565"/>
    </ligand>
</feature>
<dbReference type="CDD" id="cd00544">
    <property type="entry name" value="CobU"/>
    <property type="match status" value="1"/>
</dbReference>
<evidence type="ECO:0000256" key="9">
    <source>
        <dbReference type="ARBA" id="ARBA00022679"/>
    </source>
</evidence>
<evidence type="ECO:0000256" key="2">
    <source>
        <dbReference type="ARBA" id="ARBA00000711"/>
    </source>
</evidence>
<comment type="catalytic activity">
    <reaction evidence="2 14">
        <text>adenosylcob(III)inamide phosphate + GTP + H(+) = adenosylcob(III)inamide-GDP + diphosphate</text>
        <dbReference type="Rhea" id="RHEA:22712"/>
        <dbReference type="ChEBI" id="CHEBI:15378"/>
        <dbReference type="ChEBI" id="CHEBI:33019"/>
        <dbReference type="ChEBI" id="CHEBI:37565"/>
        <dbReference type="ChEBI" id="CHEBI:58502"/>
        <dbReference type="ChEBI" id="CHEBI:60487"/>
        <dbReference type="EC" id="2.7.7.62"/>
    </reaction>
</comment>
<comment type="caution">
    <text evidence="17">The sequence shown here is derived from an EMBL/GenBank/DDBJ whole genome shotgun (WGS) entry which is preliminary data.</text>
</comment>
<evidence type="ECO:0000256" key="13">
    <source>
        <dbReference type="ARBA" id="ARBA00023134"/>
    </source>
</evidence>
<dbReference type="GO" id="GO:0043752">
    <property type="term" value="F:adenosylcobinamide kinase activity"/>
    <property type="evidence" value="ECO:0007669"/>
    <property type="project" value="UniProtKB-EC"/>
</dbReference>
<keyword evidence="13 14" id="KW-0342">GTP-binding</keyword>
<dbReference type="Pfam" id="PF02283">
    <property type="entry name" value="CobU"/>
    <property type="match status" value="1"/>
</dbReference>
<feature type="binding site" evidence="16">
    <location>
        <begin position="57"/>
        <end position="60"/>
    </location>
    <ligand>
        <name>GTP</name>
        <dbReference type="ChEBI" id="CHEBI:37565"/>
    </ligand>
</feature>
<comment type="similarity">
    <text evidence="7 14">Belongs to the CobU/CobP family.</text>
</comment>
<feature type="binding site" evidence="16">
    <location>
        <position position="68"/>
    </location>
    <ligand>
        <name>GTP</name>
        <dbReference type="ChEBI" id="CHEBI:37565"/>
    </ligand>
</feature>
<evidence type="ECO:0000256" key="11">
    <source>
        <dbReference type="ARBA" id="ARBA00022777"/>
    </source>
</evidence>
<dbReference type="EMBL" id="PIUM01000045">
    <property type="protein sequence ID" value="PKU21748.1"/>
    <property type="molecule type" value="Genomic_DNA"/>
</dbReference>
<keyword evidence="11 14" id="KW-0418">Kinase</keyword>
<keyword evidence="8 14" id="KW-0169">Cobalamin biosynthesis</keyword>
<dbReference type="InterPro" id="IPR027417">
    <property type="entry name" value="P-loop_NTPase"/>
</dbReference>
<protein>
    <recommendedName>
        <fullName evidence="14">Bifunctional adenosylcobalamin biosynthesis protein</fullName>
        <ecNumber evidence="14">2.7.1.156</ecNumber>
        <ecNumber evidence="14">2.7.7.62</ecNumber>
    </recommendedName>
</protein>
<comment type="catalytic activity">
    <reaction evidence="3">
        <text>adenosylcob(III)inamide + GTP = adenosylcob(III)inamide phosphate + GDP + H(+)</text>
        <dbReference type="Rhea" id="RHEA:15765"/>
        <dbReference type="ChEBI" id="CHEBI:2480"/>
        <dbReference type="ChEBI" id="CHEBI:15378"/>
        <dbReference type="ChEBI" id="CHEBI:37565"/>
        <dbReference type="ChEBI" id="CHEBI:58189"/>
        <dbReference type="ChEBI" id="CHEBI:58502"/>
        <dbReference type="EC" id="2.7.1.156"/>
    </reaction>
</comment>
<accession>A0A2N3PMX3</accession>
<evidence type="ECO:0000256" key="15">
    <source>
        <dbReference type="PIRSR" id="PIRSR006135-1"/>
    </source>
</evidence>
<evidence type="ECO:0000256" key="7">
    <source>
        <dbReference type="ARBA" id="ARBA00007490"/>
    </source>
</evidence>
<organism evidence="17 18">
    <name type="scientific">Telmatospirillum siberiense</name>
    <dbReference type="NCBI Taxonomy" id="382514"/>
    <lineage>
        <taxon>Bacteria</taxon>
        <taxon>Pseudomonadati</taxon>
        <taxon>Pseudomonadota</taxon>
        <taxon>Alphaproteobacteria</taxon>
        <taxon>Rhodospirillales</taxon>
        <taxon>Rhodospirillaceae</taxon>
        <taxon>Telmatospirillum</taxon>
    </lineage>
</organism>
<evidence type="ECO:0000256" key="1">
    <source>
        <dbReference type="ARBA" id="ARBA00000312"/>
    </source>
</evidence>
<dbReference type="PIRSF" id="PIRSF006135">
    <property type="entry name" value="CobU"/>
    <property type="match status" value="1"/>
</dbReference>
<dbReference type="SUPFAM" id="SSF52540">
    <property type="entry name" value="P-loop containing nucleoside triphosphate hydrolases"/>
    <property type="match status" value="1"/>
</dbReference>
<evidence type="ECO:0000256" key="6">
    <source>
        <dbReference type="ARBA" id="ARBA00005159"/>
    </source>
</evidence>
<keyword evidence="18" id="KW-1185">Reference proteome</keyword>
<dbReference type="GO" id="GO:0008820">
    <property type="term" value="F:cobinamide phosphate guanylyltransferase activity"/>
    <property type="evidence" value="ECO:0007669"/>
    <property type="project" value="UniProtKB-UniRule"/>
</dbReference>
<comment type="function">
    <text evidence="4 14">Catalyzes ATP-dependent phosphorylation of adenosylcobinamide and addition of GMP to adenosylcobinamide phosphate.</text>
</comment>
<dbReference type="GO" id="GO:0005524">
    <property type="term" value="F:ATP binding"/>
    <property type="evidence" value="ECO:0007669"/>
    <property type="project" value="UniProtKB-UniRule"/>
</dbReference>
<evidence type="ECO:0000313" key="18">
    <source>
        <dbReference type="Proteomes" id="UP000233293"/>
    </source>
</evidence>
<feature type="binding site" evidence="16">
    <location>
        <begin position="16"/>
        <end position="23"/>
    </location>
    <ligand>
        <name>GTP</name>
        <dbReference type="ChEBI" id="CHEBI:37565"/>
    </ligand>
</feature>
<keyword evidence="12 14" id="KW-0067">ATP-binding</keyword>
<evidence type="ECO:0000256" key="4">
    <source>
        <dbReference type="ARBA" id="ARBA00003889"/>
    </source>
</evidence>
<evidence type="ECO:0000256" key="10">
    <source>
        <dbReference type="ARBA" id="ARBA00022741"/>
    </source>
</evidence>
<comment type="pathway">
    <text evidence="5 14">Cofactor biosynthesis; adenosylcobalamin biosynthesis; adenosylcobalamin from cob(II)yrinate a,c-diamide: step 6/7.</text>
</comment>
<dbReference type="NCBIfam" id="NF004469">
    <property type="entry name" value="PRK05800.1"/>
    <property type="match status" value="1"/>
</dbReference>
<evidence type="ECO:0000256" key="14">
    <source>
        <dbReference type="PIRNR" id="PIRNR006135"/>
    </source>
</evidence>
<evidence type="ECO:0000256" key="8">
    <source>
        <dbReference type="ARBA" id="ARBA00022573"/>
    </source>
</evidence>
<dbReference type="AlphaFoldDB" id="A0A2N3PMX3"/>
<evidence type="ECO:0000256" key="16">
    <source>
        <dbReference type="PIRSR" id="PIRSR006135-2"/>
    </source>
</evidence>
<dbReference type="Gene3D" id="3.40.50.300">
    <property type="entry name" value="P-loop containing nucleotide triphosphate hydrolases"/>
    <property type="match status" value="1"/>
</dbReference>
<evidence type="ECO:0000256" key="3">
    <source>
        <dbReference type="ARBA" id="ARBA00001522"/>
    </source>
</evidence>
<name>A0A2N3PMX3_9PROT</name>
<keyword evidence="10 14" id="KW-0547">Nucleotide-binding</keyword>
<keyword evidence="9 14" id="KW-0808">Transferase</keyword>
<dbReference type="EC" id="2.7.1.156" evidence="14"/>
<dbReference type="InterPro" id="IPR003203">
    <property type="entry name" value="CobU/CobP"/>
</dbReference>
<evidence type="ECO:0000256" key="12">
    <source>
        <dbReference type="ARBA" id="ARBA00022840"/>
    </source>
</evidence>
<dbReference type="GO" id="GO:0005525">
    <property type="term" value="F:GTP binding"/>
    <property type="evidence" value="ECO:0007669"/>
    <property type="project" value="UniProtKB-UniRule"/>
</dbReference>
<proteinExistence type="inferred from homology"/>
<dbReference type="PANTHER" id="PTHR34848:SF1">
    <property type="entry name" value="BIFUNCTIONAL ADENOSYLCOBALAMIN BIOSYNTHESIS PROTEIN COBU"/>
    <property type="match status" value="1"/>
</dbReference>
<reference evidence="18" key="1">
    <citation type="submission" date="2017-12" db="EMBL/GenBank/DDBJ databases">
        <title>Draft genome sequence of Telmatospirillum siberiense 26-4b1T, an acidotolerant peatland alphaproteobacterium potentially involved in sulfur cycling.</title>
        <authorList>
            <person name="Hausmann B."/>
            <person name="Pjevac P."/>
            <person name="Schreck K."/>
            <person name="Herbold C.W."/>
            <person name="Daims H."/>
            <person name="Wagner M."/>
            <person name="Pester M."/>
            <person name="Loy A."/>
        </authorList>
    </citation>
    <scope>NUCLEOTIDE SEQUENCE [LARGE SCALE GENOMIC DNA]</scope>
    <source>
        <strain evidence="18">26-4b1</strain>
    </source>
</reference>
<dbReference type="EC" id="2.7.7.62" evidence="14"/>
<dbReference type="PANTHER" id="PTHR34848">
    <property type="match status" value="1"/>
</dbReference>
<sequence length="178" mass="19289">MADHHHPLPPLTLVLGGARSGKSTYAESLLTDVAQPVYLATARAGDGEMVDRIRLHRERRGAAWTTIEEPLDLVGTLSRHAHPDKAILVDCLTLWLSNLMLENADIGQEIDRLAQALPGLKGPVLFVANEVGLGIVPDNAMARAFRDHAGRLNQSLAARCQRVVFVAAGLPLLLKDSR</sequence>
<comment type="catalytic activity">
    <reaction evidence="1 14">
        <text>adenosylcob(III)inamide + ATP = adenosylcob(III)inamide phosphate + ADP + H(+)</text>
        <dbReference type="Rhea" id="RHEA:15769"/>
        <dbReference type="ChEBI" id="CHEBI:2480"/>
        <dbReference type="ChEBI" id="CHEBI:15378"/>
        <dbReference type="ChEBI" id="CHEBI:30616"/>
        <dbReference type="ChEBI" id="CHEBI:58502"/>
        <dbReference type="ChEBI" id="CHEBI:456216"/>
        <dbReference type="EC" id="2.7.1.156"/>
    </reaction>
</comment>
<feature type="binding site" evidence="16">
    <location>
        <position position="90"/>
    </location>
    <ligand>
        <name>GTP</name>
        <dbReference type="ChEBI" id="CHEBI:37565"/>
    </ligand>
</feature>
<dbReference type="OrthoDB" id="9788370at2"/>
<evidence type="ECO:0000256" key="5">
    <source>
        <dbReference type="ARBA" id="ARBA00004692"/>
    </source>
</evidence>
<dbReference type="GO" id="GO:0009236">
    <property type="term" value="P:cobalamin biosynthetic process"/>
    <property type="evidence" value="ECO:0007669"/>
    <property type="project" value="UniProtKB-UniRule"/>
</dbReference>
<dbReference type="Proteomes" id="UP000233293">
    <property type="component" value="Unassembled WGS sequence"/>
</dbReference>
<keyword evidence="17" id="KW-0548">Nucleotidyltransferase</keyword>
<comment type="pathway">
    <text evidence="6 14">Cofactor biosynthesis; adenosylcobalamin biosynthesis; adenosylcobalamin from cob(II)yrinate a,c-diamide: step 5/7.</text>
</comment>
<evidence type="ECO:0000313" key="17">
    <source>
        <dbReference type="EMBL" id="PKU21748.1"/>
    </source>
</evidence>